<dbReference type="Proteomes" id="UP000593560">
    <property type="component" value="Unassembled WGS sequence"/>
</dbReference>
<evidence type="ECO:0000256" key="1">
    <source>
        <dbReference type="SAM" id="MobiDB-lite"/>
    </source>
</evidence>
<reference evidence="2 3" key="1">
    <citation type="journal article" date="2019" name="Genome Biol. Evol.">
        <title>Insights into the evolution of the New World diploid cottons (Gossypium, subgenus Houzingenia) based on genome sequencing.</title>
        <authorList>
            <person name="Grover C.E."/>
            <person name="Arick M.A. 2nd"/>
            <person name="Thrash A."/>
            <person name="Conover J.L."/>
            <person name="Sanders W.S."/>
            <person name="Peterson D.G."/>
            <person name="Frelichowski J.E."/>
            <person name="Scheffler J.A."/>
            <person name="Scheffler B.E."/>
            <person name="Wendel J.F."/>
        </authorList>
    </citation>
    <scope>NUCLEOTIDE SEQUENCE [LARGE SCALE GENOMIC DNA]</scope>
    <source>
        <strain evidence="2">0</strain>
        <tissue evidence="2">Leaf</tissue>
    </source>
</reference>
<evidence type="ECO:0000313" key="2">
    <source>
        <dbReference type="EMBL" id="MBA0801285.1"/>
    </source>
</evidence>
<feature type="region of interest" description="Disordered" evidence="1">
    <location>
        <begin position="35"/>
        <end position="58"/>
    </location>
</feature>
<accession>A0A7J9GWX3</accession>
<protein>
    <submittedName>
        <fullName evidence="2">Uncharacterized protein</fullName>
    </submittedName>
</protein>
<sequence length="58" mass="6033">VPIPPSGPNESTSYPPPPSLISTSLSISKSLNFGMLPKSLPSRPSGHTLDPPPPPTKM</sequence>
<gene>
    <name evidence="2" type="ORF">Gohar_011659</name>
</gene>
<keyword evidence="3" id="KW-1185">Reference proteome</keyword>
<feature type="region of interest" description="Disordered" evidence="1">
    <location>
        <begin position="1"/>
        <end position="21"/>
    </location>
</feature>
<comment type="caution">
    <text evidence="2">The sequence shown here is derived from an EMBL/GenBank/DDBJ whole genome shotgun (WGS) entry which is preliminary data.</text>
</comment>
<feature type="non-terminal residue" evidence="2">
    <location>
        <position position="1"/>
    </location>
</feature>
<evidence type="ECO:0000313" key="3">
    <source>
        <dbReference type="Proteomes" id="UP000593560"/>
    </source>
</evidence>
<proteinExistence type="predicted"/>
<organism evidence="2 3">
    <name type="scientific">Gossypium harknessii</name>
    <dbReference type="NCBI Taxonomy" id="34285"/>
    <lineage>
        <taxon>Eukaryota</taxon>
        <taxon>Viridiplantae</taxon>
        <taxon>Streptophyta</taxon>
        <taxon>Embryophyta</taxon>
        <taxon>Tracheophyta</taxon>
        <taxon>Spermatophyta</taxon>
        <taxon>Magnoliopsida</taxon>
        <taxon>eudicotyledons</taxon>
        <taxon>Gunneridae</taxon>
        <taxon>Pentapetalae</taxon>
        <taxon>rosids</taxon>
        <taxon>malvids</taxon>
        <taxon>Malvales</taxon>
        <taxon>Malvaceae</taxon>
        <taxon>Malvoideae</taxon>
        <taxon>Gossypium</taxon>
    </lineage>
</organism>
<name>A0A7J9GWX3_9ROSI</name>
<dbReference type="EMBL" id="JABFAD010000006">
    <property type="protein sequence ID" value="MBA0801285.1"/>
    <property type="molecule type" value="Genomic_DNA"/>
</dbReference>
<dbReference type="AlphaFoldDB" id="A0A7J9GWX3"/>